<reference evidence="2 3" key="1">
    <citation type="journal article" date="2020" name="Microb. Genom.">
        <title>Genetic diversity of clinical and environmental Mucorales isolates obtained from an investigation of mucormycosis cases among solid organ transplant recipients.</title>
        <authorList>
            <person name="Nguyen M.H."/>
            <person name="Kaul D."/>
            <person name="Muto C."/>
            <person name="Cheng S.J."/>
            <person name="Richter R.A."/>
            <person name="Bruno V.M."/>
            <person name="Liu G."/>
            <person name="Beyhan S."/>
            <person name="Sundermann A.J."/>
            <person name="Mounaud S."/>
            <person name="Pasculle A.W."/>
            <person name="Nierman W.C."/>
            <person name="Driscoll E."/>
            <person name="Cumbie R."/>
            <person name="Clancy C.J."/>
            <person name="Dupont C.L."/>
        </authorList>
    </citation>
    <scope>NUCLEOTIDE SEQUENCE [LARGE SCALE GENOMIC DNA]</scope>
    <source>
        <strain evidence="2 3">GL24</strain>
    </source>
</reference>
<organism evidence="2 3">
    <name type="scientific">Rhizopus delemar</name>
    <dbReference type="NCBI Taxonomy" id="936053"/>
    <lineage>
        <taxon>Eukaryota</taxon>
        <taxon>Fungi</taxon>
        <taxon>Fungi incertae sedis</taxon>
        <taxon>Mucoromycota</taxon>
        <taxon>Mucoromycotina</taxon>
        <taxon>Mucoromycetes</taxon>
        <taxon>Mucorales</taxon>
        <taxon>Mucorineae</taxon>
        <taxon>Rhizopodaceae</taxon>
        <taxon>Rhizopus</taxon>
    </lineage>
</organism>
<name>A0A9P6XR46_9FUNG</name>
<gene>
    <name evidence="2" type="ORF">G6F50_017261</name>
</gene>
<accession>A0A9P6XR46</accession>
<evidence type="ECO:0000313" key="2">
    <source>
        <dbReference type="EMBL" id="KAG1530521.1"/>
    </source>
</evidence>
<dbReference type="AlphaFoldDB" id="A0A9P6XR46"/>
<evidence type="ECO:0000256" key="1">
    <source>
        <dbReference type="SAM" id="MobiDB-lite"/>
    </source>
</evidence>
<sequence length="104" mass="11182">MACAGQHHHRQAGMASAQRIDQFRTIRAVPRHRQVGQHHVAVVAGQQLQQPGAVAGTADDLHQVGLQHDADAVQDHGMVVGDDDARMHAAPRRSNRPLRAAANA</sequence>
<protein>
    <submittedName>
        <fullName evidence="2">Uncharacterized protein</fullName>
    </submittedName>
</protein>
<feature type="region of interest" description="Disordered" evidence="1">
    <location>
        <begin position="84"/>
        <end position="104"/>
    </location>
</feature>
<proteinExistence type="predicted"/>
<comment type="caution">
    <text evidence="2">The sequence shown here is derived from an EMBL/GenBank/DDBJ whole genome shotgun (WGS) entry which is preliminary data.</text>
</comment>
<dbReference type="Proteomes" id="UP000740926">
    <property type="component" value="Unassembled WGS sequence"/>
</dbReference>
<dbReference type="EMBL" id="JAANIU010012329">
    <property type="protein sequence ID" value="KAG1530521.1"/>
    <property type="molecule type" value="Genomic_DNA"/>
</dbReference>
<keyword evidence="3" id="KW-1185">Reference proteome</keyword>
<evidence type="ECO:0000313" key="3">
    <source>
        <dbReference type="Proteomes" id="UP000740926"/>
    </source>
</evidence>